<accession>C4GHH5</accession>
<name>C4GHH5_9NEIS</name>
<dbReference type="STRING" id="629741.GCWU000324_00308"/>
<evidence type="ECO:0000313" key="1">
    <source>
        <dbReference type="EMBL" id="EEP68413.1"/>
    </source>
</evidence>
<sequence length="105" mass="12413">MIRISPISHTRLAAFHSEKISAEPQKEAAQKDERNAPILIKTKHRVVDTFAELLKNWGTALMCEVYFKYIGKSIKNIFSCRYLFYRIDLYKYYFCHICRFIADLA</sequence>
<protein>
    <submittedName>
        <fullName evidence="1">Uncharacterized protein</fullName>
    </submittedName>
</protein>
<dbReference type="AlphaFoldDB" id="C4GHH5"/>
<dbReference type="HOGENOM" id="CLU_2232914_0_0_4"/>
<proteinExistence type="predicted"/>
<dbReference type="EMBL" id="ACJW02000002">
    <property type="protein sequence ID" value="EEP68413.1"/>
    <property type="molecule type" value="Genomic_DNA"/>
</dbReference>
<reference evidence="1" key="1">
    <citation type="submission" date="2009-04" db="EMBL/GenBank/DDBJ databases">
        <authorList>
            <person name="Weinstock G."/>
            <person name="Sodergren E."/>
            <person name="Clifton S."/>
            <person name="Fulton L."/>
            <person name="Fulton B."/>
            <person name="Courtney L."/>
            <person name="Fronick C."/>
            <person name="Harrison M."/>
            <person name="Strong C."/>
            <person name="Farmer C."/>
            <person name="Delahaunty K."/>
            <person name="Markovic C."/>
            <person name="Hall O."/>
            <person name="Minx P."/>
            <person name="Tomlinson C."/>
            <person name="Mitreva M."/>
            <person name="Nelson J."/>
            <person name="Hou S."/>
            <person name="Wollam A."/>
            <person name="Pepin K.H."/>
            <person name="Johnson M."/>
            <person name="Bhonagiri V."/>
            <person name="Nash W.E."/>
            <person name="Warren W."/>
            <person name="Chinwalla A."/>
            <person name="Mardis E.R."/>
            <person name="Wilson R.K."/>
        </authorList>
    </citation>
    <scope>NUCLEOTIDE SEQUENCE [LARGE SCALE GENOMIC DNA]</scope>
    <source>
        <strain evidence="1">ATCC 51147</strain>
    </source>
</reference>
<comment type="caution">
    <text evidence="1">The sequence shown here is derived from an EMBL/GenBank/DDBJ whole genome shotgun (WGS) entry which is preliminary data.</text>
</comment>
<dbReference type="Proteomes" id="UP000003009">
    <property type="component" value="Unassembled WGS sequence"/>
</dbReference>
<gene>
    <name evidence="1" type="ORF">GCWU000324_00308</name>
</gene>
<evidence type="ECO:0000313" key="2">
    <source>
        <dbReference type="Proteomes" id="UP000003009"/>
    </source>
</evidence>
<keyword evidence="2" id="KW-1185">Reference proteome</keyword>
<organism evidence="1 2">
    <name type="scientific">Kingella oralis ATCC 51147</name>
    <dbReference type="NCBI Taxonomy" id="629741"/>
    <lineage>
        <taxon>Bacteria</taxon>
        <taxon>Pseudomonadati</taxon>
        <taxon>Pseudomonadota</taxon>
        <taxon>Betaproteobacteria</taxon>
        <taxon>Neisseriales</taxon>
        <taxon>Neisseriaceae</taxon>
        <taxon>Kingella</taxon>
    </lineage>
</organism>